<comment type="caution">
    <text evidence="2">The sequence shown here is derived from an EMBL/GenBank/DDBJ whole genome shotgun (WGS) entry which is preliminary data.</text>
</comment>
<sequence length="144" mass="16325">SPSSEDSANKTKKTRTKNEAEEVTVEKPEVKGQSKQTTQYDEKKGKSKKKPQANESLREEDNKDTKFKKKKSSVRDSGLGEMPVDPIPKKHLKYGYFDQESEGDGRGSNNRRRSAQADDDDDNLPALVNDCSTCRDYLHILKFL</sequence>
<protein>
    <submittedName>
        <fullName evidence="2">8725_t:CDS:1</fullName>
    </submittedName>
</protein>
<reference evidence="2" key="1">
    <citation type="submission" date="2021-06" db="EMBL/GenBank/DDBJ databases">
        <authorList>
            <person name="Kallberg Y."/>
            <person name="Tangrot J."/>
            <person name="Rosling A."/>
        </authorList>
    </citation>
    <scope>NUCLEOTIDE SEQUENCE</scope>
    <source>
        <strain evidence="2">CL551</strain>
    </source>
</reference>
<dbReference type="EMBL" id="CAJVPV010009151">
    <property type="protein sequence ID" value="CAG8638680.1"/>
    <property type="molecule type" value="Genomic_DNA"/>
</dbReference>
<gene>
    <name evidence="2" type="ORF">AMORRO_LOCUS9418</name>
</gene>
<keyword evidence="3" id="KW-1185">Reference proteome</keyword>
<name>A0A9N9DER9_9GLOM</name>
<accession>A0A9N9DER9</accession>
<feature type="region of interest" description="Disordered" evidence="1">
    <location>
        <begin position="1"/>
        <end position="125"/>
    </location>
</feature>
<dbReference type="Proteomes" id="UP000789342">
    <property type="component" value="Unassembled WGS sequence"/>
</dbReference>
<proteinExistence type="predicted"/>
<evidence type="ECO:0000313" key="3">
    <source>
        <dbReference type="Proteomes" id="UP000789342"/>
    </source>
</evidence>
<organism evidence="2 3">
    <name type="scientific">Acaulospora morrowiae</name>
    <dbReference type="NCBI Taxonomy" id="94023"/>
    <lineage>
        <taxon>Eukaryota</taxon>
        <taxon>Fungi</taxon>
        <taxon>Fungi incertae sedis</taxon>
        <taxon>Mucoromycota</taxon>
        <taxon>Glomeromycotina</taxon>
        <taxon>Glomeromycetes</taxon>
        <taxon>Diversisporales</taxon>
        <taxon>Acaulosporaceae</taxon>
        <taxon>Acaulospora</taxon>
    </lineage>
</organism>
<feature type="compositionally biased region" description="Basic and acidic residues" evidence="1">
    <location>
        <begin position="16"/>
        <end position="32"/>
    </location>
</feature>
<feature type="compositionally biased region" description="Basic and acidic residues" evidence="1">
    <location>
        <begin position="56"/>
        <end position="65"/>
    </location>
</feature>
<feature type="non-terminal residue" evidence="2">
    <location>
        <position position="1"/>
    </location>
</feature>
<dbReference type="AlphaFoldDB" id="A0A9N9DER9"/>
<evidence type="ECO:0000313" key="2">
    <source>
        <dbReference type="EMBL" id="CAG8638680.1"/>
    </source>
</evidence>
<evidence type="ECO:0000256" key="1">
    <source>
        <dbReference type="SAM" id="MobiDB-lite"/>
    </source>
</evidence>